<evidence type="ECO:0000313" key="1">
    <source>
        <dbReference type="EMBL" id="MBW93249.1"/>
    </source>
</evidence>
<dbReference type="AlphaFoldDB" id="A0A2P2JIE9"/>
<proteinExistence type="predicted"/>
<dbReference type="EMBL" id="GGEC01012766">
    <property type="protein sequence ID" value="MBW93249.1"/>
    <property type="molecule type" value="Transcribed_RNA"/>
</dbReference>
<reference evidence="1" key="1">
    <citation type="submission" date="2018-02" db="EMBL/GenBank/DDBJ databases">
        <title>Rhizophora mucronata_Transcriptome.</title>
        <authorList>
            <person name="Meera S.P."/>
            <person name="Sreeshan A."/>
            <person name="Augustine A."/>
        </authorList>
    </citation>
    <scope>NUCLEOTIDE SEQUENCE</scope>
    <source>
        <tissue evidence="1">Leaf</tissue>
    </source>
</reference>
<accession>A0A2P2JIE9</accession>
<organism evidence="1">
    <name type="scientific">Rhizophora mucronata</name>
    <name type="common">Asiatic mangrove</name>
    <dbReference type="NCBI Taxonomy" id="61149"/>
    <lineage>
        <taxon>Eukaryota</taxon>
        <taxon>Viridiplantae</taxon>
        <taxon>Streptophyta</taxon>
        <taxon>Embryophyta</taxon>
        <taxon>Tracheophyta</taxon>
        <taxon>Spermatophyta</taxon>
        <taxon>Magnoliopsida</taxon>
        <taxon>eudicotyledons</taxon>
        <taxon>Gunneridae</taxon>
        <taxon>Pentapetalae</taxon>
        <taxon>rosids</taxon>
        <taxon>fabids</taxon>
        <taxon>Malpighiales</taxon>
        <taxon>Rhizophoraceae</taxon>
        <taxon>Rhizophora</taxon>
    </lineage>
</organism>
<name>A0A2P2JIE9_RHIMU</name>
<protein>
    <submittedName>
        <fullName evidence="1">MYB family protein</fullName>
    </submittedName>
</protein>
<sequence>MIPFLLGILIFPGIQSTMSMGITIELDGHLLFLSFKGLGTHFARTLLSVMASYFCLCTKWEQISIYMLAFIINYSFVIEPKGLKILGRNFF</sequence>